<dbReference type="eggNOG" id="COG4692">
    <property type="taxonomic scope" value="Bacteria"/>
</dbReference>
<keyword evidence="1" id="KW-1133">Transmembrane helix</keyword>
<reference evidence="3 4" key="1">
    <citation type="journal article" date="2013" name="Genome Announc.">
        <title>Genome sequences for three denitrifying bacterial strains isolated from a uranium- and nitrate-contaminated subsurface environment.</title>
        <authorList>
            <person name="Venkatramanan R."/>
            <person name="Prakash O."/>
            <person name="Woyke T."/>
            <person name="Chain P."/>
            <person name="Goodwin L.A."/>
            <person name="Watson D."/>
            <person name="Brooks S."/>
            <person name="Kostka J.E."/>
            <person name="Green S.J."/>
        </authorList>
    </citation>
    <scope>NUCLEOTIDE SEQUENCE [LARGE SCALE GENOMIC DNA]</scope>
    <source>
        <strain evidence="3 4">1NES1</strain>
    </source>
</reference>
<dbReference type="SUPFAM" id="SSF50939">
    <property type="entry name" value="Sialidases"/>
    <property type="match status" value="1"/>
</dbReference>
<dbReference type="Pfam" id="PF13088">
    <property type="entry name" value="BNR_2"/>
    <property type="match status" value="1"/>
</dbReference>
<proteinExistence type="predicted"/>
<evidence type="ECO:0000259" key="2">
    <source>
        <dbReference type="Pfam" id="PF13088"/>
    </source>
</evidence>
<organism evidence="3 4">
    <name type="scientific">Hyphomicrobium denitrificans 1NES1</name>
    <dbReference type="NCBI Taxonomy" id="670307"/>
    <lineage>
        <taxon>Bacteria</taxon>
        <taxon>Pseudomonadati</taxon>
        <taxon>Pseudomonadota</taxon>
        <taxon>Alphaproteobacteria</taxon>
        <taxon>Hyphomicrobiales</taxon>
        <taxon>Hyphomicrobiaceae</taxon>
        <taxon>Hyphomicrobium</taxon>
    </lineage>
</organism>
<dbReference type="AlphaFoldDB" id="N0BAS7"/>
<dbReference type="Proteomes" id="UP000005952">
    <property type="component" value="Chromosome"/>
</dbReference>
<dbReference type="PANTHER" id="PTHR43752:SF2">
    <property type="entry name" value="BNR_ASP-BOX REPEAT FAMILY PROTEIN"/>
    <property type="match status" value="1"/>
</dbReference>
<keyword evidence="1" id="KW-0472">Membrane</keyword>
<dbReference type="PANTHER" id="PTHR43752">
    <property type="entry name" value="BNR/ASP-BOX REPEAT FAMILY PROTEIN"/>
    <property type="match status" value="1"/>
</dbReference>
<dbReference type="InterPro" id="IPR036278">
    <property type="entry name" value="Sialidase_sf"/>
</dbReference>
<dbReference type="STRING" id="670307.HYPDE_27753"/>
<evidence type="ECO:0000313" key="4">
    <source>
        <dbReference type="Proteomes" id="UP000005952"/>
    </source>
</evidence>
<dbReference type="InterPro" id="IPR011040">
    <property type="entry name" value="Sialidase"/>
</dbReference>
<evidence type="ECO:0000313" key="3">
    <source>
        <dbReference type="EMBL" id="AGK57230.1"/>
    </source>
</evidence>
<feature type="transmembrane region" description="Helical" evidence="1">
    <location>
        <begin position="16"/>
        <end position="34"/>
    </location>
</feature>
<dbReference type="EMBL" id="CP005587">
    <property type="protein sequence ID" value="AGK57230.1"/>
    <property type="molecule type" value="Genomic_DNA"/>
</dbReference>
<dbReference type="Gene3D" id="2.120.10.10">
    <property type="match status" value="1"/>
</dbReference>
<protein>
    <recommendedName>
        <fullName evidence="2">Sialidase domain-containing protein</fullName>
    </recommendedName>
</protein>
<gene>
    <name evidence="3" type="ORF">HYPDE_27753</name>
</gene>
<dbReference type="HOGENOM" id="CLU_054555_0_0_5"/>
<keyword evidence="4" id="KW-1185">Reference proteome</keyword>
<keyword evidence="1" id="KW-0812">Transmembrane</keyword>
<accession>N0BAS7</accession>
<dbReference type="KEGG" id="hdt:HYPDE_27753"/>
<sequence length="401" mass="44398">MGIGWDFVDRHATKTLATWAAFGCSVVLAALLLYKMANRIEPWTFVVDVPQAPVRGDLEIQAQTITPPDEKDFVHGPSLIETPTGLLAFWYRAVYEGAANAELVSARFDGDHWSPTAVVTNSNTVTRDIGLTVKSLANPVPFRRSPNEIWLFFAASRLSGWATCEIVLIRSVDNGRTWSPAQRLYASPFLNMSHLTKSLPIRLSGDRIALPAYHEMNRKYPVMLVLDRNGRVIDKLRMGNGGTVGYQPAIVATGPTTAIAFVRRLNSFRPQRILMSHTVDAGRTWTPPTPIDLPNPGGPIAAIRYDDTRILLAFNDDPDHESNVKLAFSNLDGTSLRRIGTVAQKNDRLEGDAVAYPFLIESEPGQFDVVFSRPPPQHAINHVRVSSAWIEHNLKISAAQK</sequence>
<dbReference type="CDD" id="cd15482">
    <property type="entry name" value="Sialidase_non-viral"/>
    <property type="match status" value="1"/>
</dbReference>
<evidence type="ECO:0000256" key="1">
    <source>
        <dbReference type="SAM" id="Phobius"/>
    </source>
</evidence>
<feature type="domain" description="Sialidase" evidence="2">
    <location>
        <begin position="86"/>
        <end position="369"/>
    </location>
</feature>
<name>N0BAS7_9HYPH</name>